<evidence type="ECO:0000259" key="2">
    <source>
        <dbReference type="Pfam" id="PF00179"/>
    </source>
</evidence>
<reference evidence="3 4" key="1">
    <citation type="submission" date="2013-03" db="EMBL/GenBank/DDBJ databases">
        <title>The Genome Sequence of Phialophora europaea CBS 101466.</title>
        <authorList>
            <consortium name="The Broad Institute Genomics Platform"/>
            <person name="Cuomo C."/>
            <person name="de Hoog S."/>
            <person name="Gorbushina A."/>
            <person name="Walker B."/>
            <person name="Young S.K."/>
            <person name="Zeng Q."/>
            <person name="Gargeya S."/>
            <person name="Fitzgerald M."/>
            <person name="Haas B."/>
            <person name="Abouelleil A."/>
            <person name="Allen A.W."/>
            <person name="Alvarado L."/>
            <person name="Arachchi H.M."/>
            <person name="Berlin A.M."/>
            <person name="Chapman S.B."/>
            <person name="Gainer-Dewar J."/>
            <person name="Goldberg J."/>
            <person name="Griggs A."/>
            <person name="Gujja S."/>
            <person name="Hansen M."/>
            <person name="Howarth C."/>
            <person name="Imamovic A."/>
            <person name="Ireland A."/>
            <person name="Larimer J."/>
            <person name="McCowan C."/>
            <person name="Murphy C."/>
            <person name="Pearson M."/>
            <person name="Poon T.W."/>
            <person name="Priest M."/>
            <person name="Roberts A."/>
            <person name="Saif S."/>
            <person name="Shea T."/>
            <person name="Sisk P."/>
            <person name="Sykes S."/>
            <person name="Wortman J."/>
            <person name="Nusbaum C."/>
            <person name="Birren B."/>
        </authorList>
    </citation>
    <scope>NUCLEOTIDE SEQUENCE [LARGE SCALE GENOMIC DNA]</scope>
    <source>
        <strain evidence="3 4">CBS 101466</strain>
    </source>
</reference>
<dbReference type="Gene3D" id="3.10.110.10">
    <property type="entry name" value="Ubiquitin Conjugating Enzyme"/>
    <property type="match status" value="1"/>
</dbReference>
<feature type="domain" description="UBC core" evidence="2">
    <location>
        <begin position="6"/>
        <end position="43"/>
    </location>
</feature>
<dbReference type="InterPro" id="IPR016135">
    <property type="entry name" value="UBQ-conjugating_enzyme/RWD"/>
</dbReference>
<gene>
    <name evidence="3" type="ORF">HMPREF1541_10657</name>
</gene>
<dbReference type="InterPro" id="IPR000608">
    <property type="entry name" value="UBC"/>
</dbReference>
<sequence>MQKLTRQGPFESAILRFEITFPSAYPDVAPVVTFSTDVFHPLVVPLTQYTFSTSAPESTGTVSASDEYRVPPGSFSLRHGFPQWFRHGTIARSSLENKFELEPTGALSAESAASGQETLTDTLDSRKITLQLLHHIKQSFEDAEFLDNLPFAVVGNPSAWHSWRAYRGLARSQTRGRSLGDDEPAEKPPSSPKQMSDWNWDGVWESRVRNGIDSSISEAGLFTNQGLVRFAKLDKEQLDAIRQQIRAS</sequence>
<evidence type="ECO:0000313" key="3">
    <source>
        <dbReference type="EMBL" id="ETN44107.1"/>
    </source>
</evidence>
<dbReference type="Proteomes" id="UP000030752">
    <property type="component" value="Unassembled WGS sequence"/>
</dbReference>
<name>W2S5Y6_CYPE1</name>
<dbReference type="eggNOG" id="KOG0429">
    <property type="taxonomic scope" value="Eukaryota"/>
</dbReference>
<dbReference type="VEuPathDB" id="FungiDB:HMPREF1541_10657"/>
<dbReference type="Pfam" id="PF00179">
    <property type="entry name" value="UQ_con"/>
    <property type="match status" value="1"/>
</dbReference>
<dbReference type="AlphaFoldDB" id="W2S5Y6"/>
<protein>
    <recommendedName>
        <fullName evidence="2">UBC core domain-containing protein</fullName>
    </recommendedName>
</protein>
<dbReference type="EMBL" id="KI635846">
    <property type="protein sequence ID" value="ETN44107.1"/>
    <property type="molecule type" value="Genomic_DNA"/>
</dbReference>
<dbReference type="STRING" id="1220924.W2S5Y6"/>
<keyword evidence="4" id="KW-1185">Reference proteome</keyword>
<dbReference type="SUPFAM" id="SSF54495">
    <property type="entry name" value="UBC-like"/>
    <property type="match status" value="1"/>
</dbReference>
<dbReference type="OrthoDB" id="5596422at2759"/>
<proteinExistence type="predicted"/>
<dbReference type="HOGENOM" id="CLU_040072_0_0_1"/>
<evidence type="ECO:0000256" key="1">
    <source>
        <dbReference type="SAM" id="MobiDB-lite"/>
    </source>
</evidence>
<accession>W2S5Y6</accession>
<dbReference type="RefSeq" id="XP_008713549.1">
    <property type="nucleotide sequence ID" value="XM_008715327.1"/>
</dbReference>
<organism evidence="3 4">
    <name type="scientific">Cyphellophora europaea (strain CBS 101466)</name>
    <name type="common">Phialophora europaea</name>
    <dbReference type="NCBI Taxonomy" id="1220924"/>
    <lineage>
        <taxon>Eukaryota</taxon>
        <taxon>Fungi</taxon>
        <taxon>Dikarya</taxon>
        <taxon>Ascomycota</taxon>
        <taxon>Pezizomycotina</taxon>
        <taxon>Eurotiomycetes</taxon>
        <taxon>Chaetothyriomycetidae</taxon>
        <taxon>Chaetothyriales</taxon>
        <taxon>Cyphellophoraceae</taxon>
        <taxon>Cyphellophora</taxon>
    </lineage>
</organism>
<dbReference type="InParanoid" id="W2S5Y6"/>
<evidence type="ECO:0000313" key="4">
    <source>
        <dbReference type="Proteomes" id="UP000030752"/>
    </source>
</evidence>
<dbReference type="GeneID" id="19977996"/>
<feature type="region of interest" description="Disordered" evidence="1">
    <location>
        <begin position="174"/>
        <end position="199"/>
    </location>
</feature>